<dbReference type="EMBL" id="CAJRAU010000001">
    <property type="protein sequence ID" value="CAG5068024.1"/>
    <property type="molecule type" value="Genomic_DNA"/>
</dbReference>
<proteinExistence type="predicted"/>
<comment type="caution">
    <text evidence="2">The sequence shown here is derived from an EMBL/GenBank/DDBJ whole genome shotgun (WGS) entry which is preliminary data.</text>
</comment>
<protein>
    <submittedName>
        <fullName evidence="2">Uncharacterized protein</fullName>
    </submittedName>
</protein>
<reference evidence="2 3" key="1">
    <citation type="submission" date="2021-04" db="EMBL/GenBank/DDBJ databases">
        <authorList>
            <person name="Rodrigo-Torres L."/>
            <person name="Arahal R. D."/>
            <person name="Lucena T."/>
        </authorList>
    </citation>
    <scope>NUCLEOTIDE SEQUENCE [LARGE SCALE GENOMIC DNA]</scope>
    <source>
        <strain evidence="2 3">CECT 9623</strain>
    </source>
</reference>
<dbReference type="Proteomes" id="UP000679725">
    <property type="component" value="Unassembled WGS sequence"/>
</dbReference>
<evidence type="ECO:0000313" key="3">
    <source>
        <dbReference type="Proteomes" id="UP000679725"/>
    </source>
</evidence>
<accession>A0ABN7R7D9</accession>
<name>A0ABN7R7D9_9BACT</name>
<keyword evidence="1" id="KW-0732">Signal</keyword>
<feature type="signal peptide" evidence="1">
    <location>
        <begin position="1"/>
        <end position="24"/>
    </location>
</feature>
<evidence type="ECO:0000313" key="2">
    <source>
        <dbReference type="EMBL" id="CAG5068024.1"/>
    </source>
</evidence>
<evidence type="ECO:0000256" key="1">
    <source>
        <dbReference type="SAM" id="SignalP"/>
    </source>
</evidence>
<dbReference type="RefSeq" id="WP_215232143.1">
    <property type="nucleotide sequence ID" value="NZ_CAJRAU010000001.1"/>
</dbReference>
<feature type="chain" id="PRO_5046807256" evidence="1">
    <location>
        <begin position="25"/>
        <end position="224"/>
    </location>
</feature>
<sequence length="224" mass="25822">MRKLSLLLLVLPALHFGQFTQAQSAPQGYLALNADSSGYHWRILTDVKSRNTEVQFFGNGSELLYKEDVPEKYIKQNKRTQRRLNKLLSDISANKLVIARLKTEELPSDPAKSKPTHSSQSLEADASKMSYRIHVSINAEGKVRVAVDNPESIRYKIEIADYRDRVVYQEFTSHDQYRRHIDISPILADSAQVILSIDKKRFVYRVEREKMRNAYKVNAVIAQR</sequence>
<organism evidence="2 3">
    <name type="scientific">Dyadobacter linearis</name>
    <dbReference type="NCBI Taxonomy" id="2823330"/>
    <lineage>
        <taxon>Bacteria</taxon>
        <taxon>Pseudomonadati</taxon>
        <taxon>Bacteroidota</taxon>
        <taxon>Cytophagia</taxon>
        <taxon>Cytophagales</taxon>
        <taxon>Spirosomataceae</taxon>
        <taxon>Dyadobacter</taxon>
    </lineage>
</organism>
<gene>
    <name evidence="2" type="ORF">DYBT9623_00752</name>
</gene>
<keyword evidence="3" id="KW-1185">Reference proteome</keyword>